<protein>
    <recommendedName>
        <fullName evidence="1">non-specific serine/threonine protein kinase</fullName>
        <ecNumber evidence="1">2.7.11.1</ecNumber>
    </recommendedName>
</protein>
<organism evidence="12 13">
    <name type="scientific">Sciurus vulgaris</name>
    <name type="common">Eurasian red squirrel</name>
    <dbReference type="NCBI Taxonomy" id="55149"/>
    <lineage>
        <taxon>Eukaryota</taxon>
        <taxon>Metazoa</taxon>
        <taxon>Chordata</taxon>
        <taxon>Craniata</taxon>
        <taxon>Vertebrata</taxon>
        <taxon>Euteleostomi</taxon>
        <taxon>Mammalia</taxon>
        <taxon>Eutheria</taxon>
        <taxon>Euarchontoglires</taxon>
        <taxon>Glires</taxon>
        <taxon>Rodentia</taxon>
        <taxon>Sciuromorpha</taxon>
        <taxon>Sciuridae</taxon>
        <taxon>Sciurinae</taxon>
        <taxon>Sciurini</taxon>
        <taxon>Sciurus</taxon>
    </lineage>
</organism>
<comment type="catalytic activity">
    <reaction evidence="7">
        <text>L-threonyl-[protein] + ATP = O-phospho-L-threonyl-[protein] + ADP + H(+)</text>
        <dbReference type="Rhea" id="RHEA:46608"/>
        <dbReference type="Rhea" id="RHEA-COMP:11060"/>
        <dbReference type="Rhea" id="RHEA-COMP:11605"/>
        <dbReference type="ChEBI" id="CHEBI:15378"/>
        <dbReference type="ChEBI" id="CHEBI:30013"/>
        <dbReference type="ChEBI" id="CHEBI:30616"/>
        <dbReference type="ChEBI" id="CHEBI:61977"/>
        <dbReference type="ChEBI" id="CHEBI:456216"/>
        <dbReference type="EC" id="2.7.11.1"/>
    </reaction>
</comment>
<sequence>GAGPHGPRGLGPLRVGFYDVERTLGKGNFAVVKLARHRVTKTQVAIKIIDKTRLDSSNLEKIYREVQLMKLLNHPHIIKLYQVMETKDMLYIVTEFAKNGEMFDYLTSNGHLSENEARKKFWQILSAVEYCHNHHIVHRDLKTENLLLDSNMDIKLAGQRGCVGRRGAAVEARAGRVFGFLSTLRGCRPAFLG</sequence>
<dbReference type="FunFam" id="1.10.510.10:FF:000571">
    <property type="entry name" value="Maternal embryonic leucine zipper kinase"/>
    <property type="match status" value="1"/>
</dbReference>
<dbReference type="GeneTree" id="ENSGT00940000156445"/>
<dbReference type="Pfam" id="PF00069">
    <property type="entry name" value="Pkinase"/>
    <property type="match status" value="1"/>
</dbReference>
<keyword evidence="6 9" id="KW-0067">ATP-binding</keyword>
<dbReference type="SMART" id="SM00220">
    <property type="entry name" value="S_TKc"/>
    <property type="match status" value="1"/>
</dbReference>
<dbReference type="GO" id="GO:0005737">
    <property type="term" value="C:cytoplasm"/>
    <property type="evidence" value="ECO:0007669"/>
    <property type="project" value="TreeGrafter"/>
</dbReference>
<dbReference type="SUPFAM" id="SSF56112">
    <property type="entry name" value="Protein kinase-like (PK-like)"/>
    <property type="match status" value="1"/>
</dbReference>
<evidence type="ECO:0000256" key="7">
    <source>
        <dbReference type="ARBA" id="ARBA00047899"/>
    </source>
</evidence>
<comment type="catalytic activity">
    <reaction evidence="8">
        <text>L-seryl-[protein] + ATP = O-phospho-L-seryl-[protein] + ADP + H(+)</text>
        <dbReference type="Rhea" id="RHEA:17989"/>
        <dbReference type="Rhea" id="RHEA-COMP:9863"/>
        <dbReference type="Rhea" id="RHEA-COMP:11604"/>
        <dbReference type="ChEBI" id="CHEBI:15378"/>
        <dbReference type="ChEBI" id="CHEBI:29999"/>
        <dbReference type="ChEBI" id="CHEBI:30616"/>
        <dbReference type="ChEBI" id="CHEBI:83421"/>
        <dbReference type="ChEBI" id="CHEBI:456216"/>
        <dbReference type="EC" id="2.7.11.1"/>
    </reaction>
</comment>
<keyword evidence="3" id="KW-0808">Transferase</keyword>
<keyword evidence="13" id="KW-1185">Reference proteome</keyword>
<dbReference type="EC" id="2.7.11.1" evidence="1"/>
<reference evidence="12" key="1">
    <citation type="submission" date="2025-08" db="UniProtKB">
        <authorList>
            <consortium name="Ensembl"/>
        </authorList>
    </citation>
    <scope>IDENTIFICATION</scope>
</reference>
<dbReference type="PANTHER" id="PTHR24346:SF47">
    <property type="entry name" value="SERINE_THREONINE-PROTEIN KINASE SIK2-RELATED"/>
    <property type="match status" value="1"/>
</dbReference>
<evidence type="ECO:0000256" key="6">
    <source>
        <dbReference type="ARBA" id="ARBA00022840"/>
    </source>
</evidence>
<proteinExistence type="inferred from homology"/>
<dbReference type="Ensembl" id="ENSSVLT00005035038.1">
    <property type="protein sequence ID" value="ENSSVLP00005031548.1"/>
    <property type="gene ID" value="ENSSVLG00005024861.1"/>
</dbReference>
<comment type="similarity">
    <text evidence="10">Belongs to the protein kinase superfamily.</text>
</comment>
<evidence type="ECO:0000313" key="13">
    <source>
        <dbReference type="Proteomes" id="UP000694564"/>
    </source>
</evidence>
<keyword evidence="5" id="KW-0418">Kinase</keyword>
<feature type="binding site" evidence="9">
    <location>
        <position position="47"/>
    </location>
    <ligand>
        <name>ATP</name>
        <dbReference type="ChEBI" id="CHEBI:30616"/>
    </ligand>
</feature>
<keyword evidence="2 10" id="KW-0723">Serine/threonine-protein kinase</keyword>
<dbReference type="InterPro" id="IPR000719">
    <property type="entry name" value="Prot_kinase_dom"/>
</dbReference>
<dbReference type="GO" id="GO:0050321">
    <property type="term" value="F:tau-protein kinase activity"/>
    <property type="evidence" value="ECO:0007669"/>
    <property type="project" value="TreeGrafter"/>
</dbReference>
<dbReference type="InterPro" id="IPR017441">
    <property type="entry name" value="Protein_kinase_ATP_BS"/>
</dbReference>
<dbReference type="InterPro" id="IPR011009">
    <property type="entry name" value="Kinase-like_dom_sf"/>
</dbReference>
<reference evidence="12" key="2">
    <citation type="submission" date="2025-09" db="UniProtKB">
        <authorList>
            <consortium name="Ensembl"/>
        </authorList>
    </citation>
    <scope>IDENTIFICATION</scope>
</reference>
<evidence type="ECO:0000256" key="5">
    <source>
        <dbReference type="ARBA" id="ARBA00022777"/>
    </source>
</evidence>
<evidence type="ECO:0000256" key="4">
    <source>
        <dbReference type="ARBA" id="ARBA00022741"/>
    </source>
</evidence>
<dbReference type="InterPro" id="IPR008271">
    <property type="entry name" value="Ser/Thr_kinase_AS"/>
</dbReference>
<evidence type="ECO:0000256" key="1">
    <source>
        <dbReference type="ARBA" id="ARBA00012513"/>
    </source>
</evidence>
<dbReference type="Gene3D" id="1.10.510.10">
    <property type="entry name" value="Transferase(Phosphotransferase) domain 1"/>
    <property type="match status" value="1"/>
</dbReference>
<evidence type="ECO:0000256" key="2">
    <source>
        <dbReference type="ARBA" id="ARBA00022527"/>
    </source>
</evidence>
<dbReference type="PROSITE" id="PS50011">
    <property type="entry name" value="PROTEIN_KINASE_DOM"/>
    <property type="match status" value="1"/>
</dbReference>
<dbReference type="Proteomes" id="UP000694564">
    <property type="component" value="Chromosome 10"/>
</dbReference>
<dbReference type="GO" id="GO:0000226">
    <property type="term" value="P:microtubule cytoskeleton organization"/>
    <property type="evidence" value="ECO:0007669"/>
    <property type="project" value="TreeGrafter"/>
</dbReference>
<dbReference type="OrthoDB" id="9396925at2759"/>
<evidence type="ECO:0000256" key="10">
    <source>
        <dbReference type="RuleBase" id="RU000304"/>
    </source>
</evidence>
<dbReference type="PROSITE" id="PS00108">
    <property type="entry name" value="PROTEIN_KINASE_ST"/>
    <property type="match status" value="1"/>
</dbReference>
<evidence type="ECO:0000259" key="11">
    <source>
        <dbReference type="PROSITE" id="PS50011"/>
    </source>
</evidence>
<dbReference type="AlphaFoldDB" id="A0A8D2DZ13"/>
<dbReference type="GO" id="GO:0035556">
    <property type="term" value="P:intracellular signal transduction"/>
    <property type="evidence" value="ECO:0007669"/>
    <property type="project" value="TreeGrafter"/>
</dbReference>
<evidence type="ECO:0000313" key="12">
    <source>
        <dbReference type="Ensembl" id="ENSSVLP00005031548.1"/>
    </source>
</evidence>
<accession>A0A8D2DZ13</accession>
<dbReference type="PANTHER" id="PTHR24346">
    <property type="entry name" value="MAP/MICROTUBULE AFFINITY-REGULATING KINASE"/>
    <property type="match status" value="1"/>
</dbReference>
<dbReference type="FunFam" id="3.30.200.20:FF:000003">
    <property type="entry name" value="Non-specific serine/threonine protein kinase"/>
    <property type="match status" value="1"/>
</dbReference>
<keyword evidence="4 9" id="KW-0547">Nucleotide-binding</keyword>
<name>A0A8D2DZ13_SCIVU</name>
<evidence type="ECO:0000256" key="3">
    <source>
        <dbReference type="ARBA" id="ARBA00022679"/>
    </source>
</evidence>
<evidence type="ECO:0000256" key="8">
    <source>
        <dbReference type="ARBA" id="ARBA00048679"/>
    </source>
</evidence>
<feature type="domain" description="Protein kinase" evidence="11">
    <location>
        <begin position="18"/>
        <end position="193"/>
    </location>
</feature>
<evidence type="ECO:0000256" key="9">
    <source>
        <dbReference type="PROSITE-ProRule" id="PRU10141"/>
    </source>
</evidence>
<dbReference type="GO" id="GO:0005524">
    <property type="term" value="F:ATP binding"/>
    <property type="evidence" value="ECO:0007669"/>
    <property type="project" value="UniProtKB-UniRule"/>
</dbReference>
<dbReference type="PROSITE" id="PS00107">
    <property type="entry name" value="PROTEIN_KINASE_ATP"/>
    <property type="match status" value="1"/>
</dbReference>